<keyword evidence="1" id="KW-0812">Transmembrane</keyword>
<dbReference type="EMBL" id="HBUE01136362">
    <property type="protein sequence ID" value="CAG6498716.1"/>
    <property type="molecule type" value="Transcribed_RNA"/>
</dbReference>
<evidence type="ECO:0000313" key="2">
    <source>
        <dbReference type="EMBL" id="CAG6498716.1"/>
    </source>
</evidence>
<organism evidence="2">
    <name type="scientific">Culex pipiens</name>
    <name type="common">House mosquito</name>
    <dbReference type="NCBI Taxonomy" id="7175"/>
    <lineage>
        <taxon>Eukaryota</taxon>
        <taxon>Metazoa</taxon>
        <taxon>Ecdysozoa</taxon>
        <taxon>Arthropoda</taxon>
        <taxon>Hexapoda</taxon>
        <taxon>Insecta</taxon>
        <taxon>Pterygota</taxon>
        <taxon>Neoptera</taxon>
        <taxon>Endopterygota</taxon>
        <taxon>Diptera</taxon>
        <taxon>Nematocera</taxon>
        <taxon>Culicoidea</taxon>
        <taxon>Culicidae</taxon>
        <taxon>Culicinae</taxon>
        <taxon>Culicini</taxon>
        <taxon>Culex</taxon>
        <taxon>Culex</taxon>
    </lineage>
</organism>
<feature type="transmembrane region" description="Helical" evidence="1">
    <location>
        <begin position="153"/>
        <end position="171"/>
    </location>
</feature>
<dbReference type="AlphaFoldDB" id="A0A8D8G8F9"/>
<sequence>MHRVFVLSQRFRTRQWHSVVFAQRIVLLASDDSPDVHARAQFEGGPLFAEARHLLEEFDVPAGKRLLLLLLIVDRVLVRMGSVHLHSSTVGVTVLVVVHLRLIVVVHFVRVVHLHLATVVADVRNGSEVDGILRIRHVPRLLRRQVLLVRTNLLLVPVVIHLPAILVVLVLKHPPPGQIRPVVPHVKVIVRLQPGPLQGVHVTRHRSQTGQRQLTVPDQRLVRGHPDGRFQL</sequence>
<name>A0A8D8G8F9_CULPI</name>
<evidence type="ECO:0000256" key="1">
    <source>
        <dbReference type="SAM" id="Phobius"/>
    </source>
</evidence>
<protein>
    <submittedName>
        <fullName evidence="2">(northern house mosquito) hypothetical protein</fullName>
    </submittedName>
</protein>
<accession>A0A8D8G8F9</accession>
<proteinExistence type="predicted"/>
<keyword evidence="1" id="KW-0472">Membrane</keyword>
<reference evidence="2" key="1">
    <citation type="submission" date="2021-05" db="EMBL/GenBank/DDBJ databases">
        <authorList>
            <person name="Alioto T."/>
            <person name="Alioto T."/>
            <person name="Gomez Garrido J."/>
        </authorList>
    </citation>
    <scope>NUCLEOTIDE SEQUENCE</scope>
</reference>
<keyword evidence="1" id="KW-1133">Transmembrane helix</keyword>